<dbReference type="AlphaFoldDB" id="A0A6V8LGE5"/>
<dbReference type="Pfam" id="PF02518">
    <property type="entry name" value="HATPase_c"/>
    <property type="match status" value="1"/>
</dbReference>
<dbReference type="GO" id="GO:0046983">
    <property type="term" value="F:protein dimerization activity"/>
    <property type="evidence" value="ECO:0007669"/>
    <property type="project" value="InterPro"/>
</dbReference>
<keyword evidence="9" id="KW-1133">Transmembrane helix</keyword>
<evidence type="ECO:0000256" key="7">
    <source>
        <dbReference type="ARBA" id="ARBA00022840"/>
    </source>
</evidence>
<comment type="catalytic activity">
    <reaction evidence="1">
        <text>ATP + protein L-histidine = ADP + protein N-phospho-L-histidine.</text>
        <dbReference type="EC" id="2.7.13.3"/>
    </reaction>
</comment>
<evidence type="ECO:0000313" key="13">
    <source>
        <dbReference type="EMBL" id="GFJ96332.1"/>
    </source>
</evidence>
<dbReference type="CDD" id="cd16917">
    <property type="entry name" value="HATPase_UhpB-NarQ-NarX-like"/>
    <property type="match status" value="1"/>
</dbReference>
<dbReference type="Proteomes" id="UP000482960">
    <property type="component" value="Unassembled WGS sequence"/>
</dbReference>
<keyword evidence="14" id="KW-1185">Reference proteome</keyword>
<comment type="caution">
    <text evidence="13">The sequence shown here is derived from an EMBL/GenBank/DDBJ whole genome shotgun (WGS) entry which is preliminary data.</text>
</comment>
<evidence type="ECO:0000256" key="8">
    <source>
        <dbReference type="ARBA" id="ARBA00023012"/>
    </source>
</evidence>
<feature type="domain" description="Histidine kinase/HSP90-like ATPase" evidence="10">
    <location>
        <begin position="319"/>
        <end position="401"/>
    </location>
</feature>
<dbReference type="Pfam" id="PF13796">
    <property type="entry name" value="Sensor"/>
    <property type="match status" value="1"/>
</dbReference>
<name>A0A6V8LGE5_9ACTN</name>
<evidence type="ECO:0000256" key="9">
    <source>
        <dbReference type="SAM" id="Phobius"/>
    </source>
</evidence>
<feature type="transmembrane region" description="Helical" evidence="9">
    <location>
        <begin position="151"/>
        <end position="173"/>
    </location>
</feature>
<dbReference type="InterPro" id="IPR025828">
    <property type="entry name" value="Put_sensor_dom"/>
</dbReference>
<keyword evidence="4" id="KW-0808">Transferase</keyword>
<feature type="domain" description="Signal transduction histidine kinase subgroup 3 dimerisation and phosphoacceptor" evidence="11">
    <location>
        <begin position="213"/>
        <end position="279"/>
    </location>
</feature>
<keyword evidence="9" id="KW-0812">Transmembrane</keyword>
<dbReference type="EC" id="2.7.13.3" evidence="2"/>
<keyword evidence="8" id="KW-0902">Two-component regulatory system</keyword>
<evidence type="ECO:0000256" key="2">
    <source>
        <dbReference type="ARBA" id="ARBA00012438"/>
    </source>
</evidence>
<evidence type="ECO:0000259" key="12">
    <source>
        <dbReference type="Pfam" id="PF13796"/>
    </source>
</evidence>
<dbReference type="RefSeq" id="WP_218577992.1">
    <property type="nucleotide sequence ID" value="NZ_BAABJB010000072.1"/>
</dbReference>
<protein>
    <recommendedName>
        <fullName evidence="2">histidine kinase</fullName>
        <ecNumber evidence="2">2.7.13.3</ecNumber>
    </recommendedName>
</protein>
<dbReference type="Gene3D" id="1.20.5.1930">
    <property type="match status" value="1"/>
</dbReference>
<feature type="transmembrane region" description="Helical" evidence="9">
    <location>
        <begin position="107"/>
        <end position="131"/>
    </location>
</feature>
<dbReference type="EMBL" id="BLPG01000002">
    <property type="protein sequence ID" value="GFJ96332.1"/>
    <property type="molecule type" value="Genomic_DNA"/>
</dbReference>
<organism evidence="13 14">
    <name type="scientific">Phytohabitans rumicis</name>
    <dbReference type="NCBI Taxonomy" id="1076125"/>
    <lineage>
        <taxon>Bacteria</taxon>
        <taxon>Bacillati</taxon>
        <taxon>Actinomycetota</taxon>
        <taxon>Actinomycetes</taxon>
        <taxon>Micromonosporales</taxon>
        <taxon>Micromonosporaceae</taxon>
    </lineage>
</organism>
<dbReference type="InterPro" id="IPR050482">
    <property type="entry name" value="Sensor_HK_TwoCompSys"/>
</dbReference>
<feature type="transmembrane region" description="Helical" evidence="9">
    <location>
        <begin position="9"/>
        <end position="26"/>
    </location>
</feature>
<dbReference type="InterPro" id="IPR003594">
    <property type="entry name" value="HATPase_dom"/>
</dbReference>
<proteinExistence type="predicted"/>
<accession>A0A6V8LGE5</accession>
<keyword evidence="5" id="KW-0547">Nucleotide-binding</keyword>
<gene>
    <name evidence="13" type="ORF">Prum_099740</name>
</gene>
<evidence type="ECO:0000256" key="3">
    <source>
        <dbReference type="ARBA" id="ARBA00022553"/>
    </source>
</evidence>
<evidence type="ECO:0000313" key="14">
    <source>
        <dbReference type="Proteomes" id="UP000482960"/>
    </source>
</evidence>
<dbReference type="PANTHER" id="PTHR24421:SF10">
    <property type="entry name" value="NITRATE_NITRITE SENSOR PROTEIN NARQ"/>
    <property type="match status" value="1"/>
</dbReference>
<dbReference type="Gene3D" id="3.30.565.10">
    <property type="entry name" value="Histidine kinase-like ATPase, C-terminal domain"/>
    <property type="match status" value="1"/>
</dbReference>
<evidence type="ECO:0000256" key="1">
    <source>
        <dbReference type="ARBA" id="ARBA00000085"/>
    </source>
</evidence>
<keyword evidence="6 13" id="KW-0418">Kinase</keyword>
<dbReference type="Pfam" id="PF07730">
    <property type="entry name" value="HisKA_3"/>
    <property type="match status" value="1"/>
</dbReference>
<reference evidence="13 14" key="2">
    <citation type="submission" date="2020-03" db="EMBL/GenBank/DDBJ databases">
        <authorList>
            <person name="Ichikawa N."/>
            <person name="Kimura A."/>
            <person name="Kitahashi Y."/>
            <person name="Uohara A."/>
        </authorList>
    </citation>
    <scope>NUCLEOTIDE SEQUENCE [LARGE SCALE GENOMIC DNA]</scope>
    <source>
        <strain evidence="13 14">NBRC 108638</strain>
    </source>
</reference>
<evidence type="ECO:0000256" key="5">
    <source>
        <dbReference type="ARBA" id="ARBA00022741"/>
    </source>
</evidence>
<evidence type="ECO:0000259" key="11">
    <source>
        <dbReference type="Pfam" id="PF07730"/>
    </source>
</evidence>
<evidence type="ECO:0000259" key="10">
    <source>
        <dbReference type="Pfam" id="PF02518"/>
    </source>
</evidence>
<dbReference type="SUPFAM" id="SSF55874">
    <property type="entry name" value="ATPase domain of HSP90 chaperone/DNA topoisomerase II/histidine kinase"/>
    <property type="match status" value="1"/>
</dbReference>
<evidence type="ECO:0000256" key="4">
    <source>
        <dbReference type="ARBA" id="ARBA00022679"/>
    </source>
</evidence>
<reference evidence="13 14" key="1">
    <citation type="submission" date="2020-03" db="EMBL/GenBank/DDBJ databases">
        <title>Whole genome shotgun sequence of Phytohabitans rumicis NBRC 108638.</title>
        <authorList>
            <person name="Komaki H."/>
            <person name="Tamura T."/>
        </authorList>
    </citation>
    <scope>NUCLEOTIDE SEQUENCE [LARGE SCALE GENOMIC DNA]</scope>
    <source>
        <strain evidence="13 14">NBRC 108638</strain>
    </source>
</reference>
<keyword evidence="7" id="KW-0067">ATP-binding</keyword>
<sequence length="403" mass="42234">MGRRVGRDLRELLISGGMGLAASLLLPLTPVALVLCLVGGLGLPVLVEVVGVTRRMAGARRRRSTPAIASAYAPLPAGVLGRVRTILTDPATWRDLAWLAVQVPAGILAIVLAGLWLTGAQGILMPLIYALVPRDTRFDYQGIPITDWKTAFLVIPIGVLAVLAAYWGPRAYFAGEGRLARRLLAPTTAARLAAQVEHLAQTRAAAVDASAVELRRIERDLHDGAQARLVALTMNLGMAQDMFDTDPDAAKALLADARAGARQATSELRDLVRGIHPPLLADRGLPGALQALALASSIPVDLDVRLDRRLAAPVESAAYFTVAEALANAIKHSGASRIAVSVVDDEGSLRLRVHDDGSGGADPAGGTGLRGIQRRLAPFDGTVRVTSPAGGPTLVEAELPCAS</sequence>
<feature type="domain" description="Putative sensor" evidence="12">
    <location>
        <begin position="12"/>
        <end position="184"/>
    </location>
</feature>
<dbReference type="GO" id="GO:0005524">
    <property type="term" value="F:ATP binding"/>
    <property type="evidence" value="ECO:0007669"/>
    <property type="project" value="UniProtKB-KW"/>
</dbReference>
<dbReference type="PANTHER" id="PTHR24421">
    <property type="entry name" value="NITRATE/NITRITE SENSOR PROTEIN NARX-RELATED"/>
    <property type="match status" value="1"/>
</dbReference>
<dbReference type="InterPro" id="IPR011712">
    <property type="entry name" value="Sig_transdc_His_kin_sub3_dim/P"/>
</dbReference>
<keyword evidence="3" id="KW-0597">Phosphoprotein</keyword>
<keyword evidence="9" id="KW-0472">Membrane</keyword>
<evidence type="ECO:0000256" key="6">
    <source>
        <dbReference type="ARBA" id="ARBA00022777"/>
    </source>
</evidence>
<dbReference type="GO" id="GO:0000155">
    <property type="term" value="F:phosphorelay sensor kinase activity"/>
    <property type="evidence" value="ECO:0007669"/>
    <property type="project" value="InterPro"/>
</dbReference>
<dbReference type="GO" id="GO:0016020">
    <property type="term" value="C:membrane"/>
    <property type="evidence" value="ECO:0007669"/>
    <property type="project" value="InterPro"/>
</dbReference>
<dbReference type="InterPro" id="IPR036890">
    <property type="entry name" value="HATPase_C_sf"/>
</dbReference>